<feature type="compositionally biased region" description="Polar residues" evidence="1">
    <location>
        <begin position="26"/>
        <end position="37"/>
    </location>
</feature>
<dbReference type="AlphaFoldDB" id="A0A9N8I076"/>
<feature type="compositionally biased region" description="Low complexity" evidence="1">
    <location>
        <begin position="38"/>
        <end position="52"/>
    </location>
</feature>
<feature type="region of interest" description="Disordered" evidence="1">
    <location>
        <begin position="607"/>
        <end position="630"/>
    </location>
</feature>
<dbReference type="OrthoDB" id="56570at2759"/>
<evidence type="ECO:0000313" key="2">
    <source>
        <dbReference type="EMBL" id="CAB9531415.1"/>
    </source>
</evidence>
<feature type="region of interest" description="Disordered" evidence="1">
    <location>
        <begin position="133"/>
        <end position="197"/>
    </location>
</feature>
<evidence type="ECO:0000313" key="3">
    <source>
        <dbReference type="Proteomes" id="UP001153069"/>
    </source>
</evidence>
<dbReference type="EMBL" id="CAICTM010003515">
    <property type="protein sequence ID" value="CAB9531415.1"/>
    <property type="molecule type" value="Genomic_DNA"/>
</dbReference>
<proteinExistence type="predicted"/>
<keyword evidence="3" id="KW-1185">Reference proteome</keyword>
<feature type="region of interest" description="Disordered" evidence="1">
    <location>
        <begin position="1"/>
        <end position="114"/>
    </location>
</feature>
<accession>A0A9N8I076</accession>
<feature type="compositionally biased region" description="Polar residues" evidence="1">
    <location>
        <begin position="617"/>
        <end position="630"/>
    </location>
</feature>
<feature type="compositionally biased region" description="Low complexity" evidence="1">
    <location>
        <begin position="71"/>
        <end position="84"/>
    </location>
</feature>
<organism evidence="2 3">
    <name type="scientific">Seminavis robusta</name>
    <dbReference type="NCBI Taxonomy" id="568900"/>
    <lineage>
        <taxon>Eukaryota</taxon>
        <taxon>Sar</taxon>
        <taxon>Stramenopiles</taxon>
        <taxon>Ochrophyta</taxon>
        <taxon>Bacillariophyta</taxon>
        <taxon>Bacillariophyceae</taxon>
        <taxon>Bacillariophycidae</taxon>
        <taxon>Naviculales</taxon>
        <taxon>Naviculaceae</taxon>
        <taxon>Seminavis</taxon>
    </lineage>
</organism>
<feature type="region of interest" description="Disordered" evidence="1">
    <location>
        <begin position="494"/>
        <end position="515"/>
    </location>
</feature>
<name>A0A9N8I076_9STRA</name>
<gene>
    <name evidence="2" type="ORF">SEMRO_3517_G348800.1</name>
</gene>
<protein>
    <submittedName>
        <fullName evidence="2">Uncharacterized protein</fullName>
    </submittedName>
</protein>
<dbReference type="Proteomes" id="UP001153069">
    <property type="component" value="Unassembled WGS sequence"/>
</dbReference>
<reference evidence="2" key="1">
    <citation type="submission" date="2020-06" db="EMBL/GenBank/DDBJ databases">
        <authorList>
            <consortium name="Plant Systems Biology data submission"/>
        </authorList>
    </citation>
    <scope>NUCLEOTIDE SEQUENCE</scope>
    <source>
        <strain evidence="2">D6</strain>
    </source>
</reference>
<evidence type="ECO:0000256" key="1">
    <source>
        <dbReference type="SAM" id="MobiDB-lite"/>
    </source>
</evidence>
<feature type="compositionally biased region" description="Basic and acidic residues" evidence="1">
    <location>
        <begin position="188"/>
        <end position="197"/>
    </location>
</feature>
<sequence length="630" mass="69597">MEKGSKGGISLLLSDTSSEEEEFDQPSRSQRGTSTLHQSSPLQLSQPSQSSQGSFQNVLRAPSPAVPRAPSPAVARAPSPAVARDPLGPLMHELGPIPGFPTAGIKAIPEDAIPKEHPSWALWEQWRRERHRPPERPLPYYQDPFTSFPPVPESATKRRVPGTNSEPVSRAASPSLGPPRKKAAKTSKKTDAEKEEIDRTQKLIDNTVNHFSKQYMDRIECAEESDPKSKNSEDQEFNPVAKYLTVFKGKPKEEKLDLATFNSKQIRKLAQNCGVRGGGNMTLYKARKAIAQVKNMGTIYNDLTISNPKITADQRKKATWMRAINACFLPEVIGDFKQLNDTKGRTDYEKANGGNPVKAFWIGLSNLVNDPTNNERIGVVLHCQEGEDQRMRDMNEVEECNLNCFNQQTHESCQQLISDVMKARETCLSKMHQSGQGSNDMWNFCTNTTFTKLRQSSAPVPAVVVYYCHLFCVEHPGIDGKFAAFMDKNQKSDSEVDLTGSAGDGSDAKKGGKSKTVDTLVKTLTETSDSIRSMHEQTVKTSDNRKNEEAETRHWAEYQSMSGRFLGMAGDPRMLPLMRNLAIRIKKLEALVGIAAEFSVTLGHIPSEVTTGADGETATSDVTGSKHTST</sequence>
<comment type="caution">
    <text evidence="2">The sequence shown here is derived from an EMBL/GenBank/DDBJ whole genome shotgun (WGS) entry which is preliminary data.</text>
</comment>